<evidence type="ECO:0000256" key="5">
    <source>
        <dbReference type="SAM" id="Phobius"/>
    </source>
</evidence>
<evidence type="ECO:0000313" key="7">
    <source>
        <dbReference type="Proteomes" id="UP000701853"/>
    </source>
</evidence>
<dbReference type="EMBL" id="JAHUZN010000012">
    <property type="protein sequence ID" value="KAG8474508.1"/>
    <property type="molecule type" value="Genomic_DNA"/>
</dbReference>
<evidence type="ECO:0000256" key="3">
    <source>
        <dbReference type="ARBA" id="ARBA00023163"/>
    </source>
</evidence>
<dbReference type="Proteomes" id="UP000701853">
    <property type="component" value="Chromosome 12"/>
</dbReference>
<keyword evidence="5" id="KW-1133">Transmembrane helix</keyword>
<keyword evidence="7" id="KW-1185">Reference proteome</keyword>
<keyword evidence="5" id="KW-0812">Transmembrane</keyword>
<keyword evidence="5" id="KW-0472">Membrane</keyword>
<protein>
    <submittedName>
        <fullName evidence="6">Uncharacterized protein</fullName>
    </submittedName>
</protein>
<comment type="caution">
    <text evidence="6">The sequence shown here is derived from an EMBL/GenBank/DDBJ whole genome shotgun (WGS) entry which is preliminary data.</text>
</comment>
<feature type="compositionally biased region" description="Basic and acidic residues" evidence="4">
    <location>
        <begin position="203"/>
        <end position="225"/>
    </location>
</feature>
<comment type="subcellular location">
    <subcellularLocation>
        <location evidence="1">Nucleus</location>
    </subcellularLocation>
</comment>
<keyword evidence="2" id="KW-0805">Transcription regulation</keyword>
<gene>
    <name evidence="6" type="ORF">CXB51_031174</name>
</gene>
<evidence type="ECO:0000256" key="1">
    <source>
        <dbReference type="ARBA" id="ARBA00004123"/>
    </source>
</evidence>
<organism evidence="6 7">
    <name type="scientific">Gossypium anomalum</name>
    <dbReference type="NCBI Taxonomy" id="47600"/>
    <lineage>
        <taxon>Eukaryota</taxon>
        <taxon>Viridiplantae</taxon>
        <taxon>Streptophyta</taxon>
        <taxon>Embryophyta</taxon>
        <taxon>Tracheophyta</taxon>
        <taxon>Spermatophyta</taxon>
        <taxon>Magnoliopsida</taxon>
        <taxon>eudicotyledons</taxon>
        <taxon>Gunneridae</taxon>
        <taxon>Pentapetalae</taxon>
        <taxon>rosids</taxon>
        <taxon>malvids</taxon>
        <taxon>Malvales</taxon>
        <taxon>Malvaceae</taxon>
        <taxon>Malvoideae</taxon>
        <taxon>Gossypium</taxon>
    </lineage>
</organism>
<sequence length="270" mass="30238">MLEESMSTVPFSFLWALIFTRFTLTIFFAFLNITIGVIFFTFTFSTNNFGTVASGNVSDVPSTMEMKQMTLDSFHPHLFYKGSDPSTCTLTDPNNPLLLPPPQPISQILAPVSISLFYNKPVKLKPHLNQSQATSIDLLLFCKGLMIEMDPSEGLKRGLDVNHLMLVAAANVAEEKVVISSPNSAVLMDFGIRNKSKRGNREVEVEAVETERTSTRAKDDDDNKSTPKKLRLSKKQSAFLEESFKEDSTFNPINPNIESKFPLLVSWFLL</sequence>
<proteinExistence type="predicted"/>
<feature type="transmembrane region" description="Helical" evidence="5">
    <location>
        <begin position="12"/>
        <end position="40"/>
    </location>
</feature>
<keyword evidence="3" id="KW-0804">Transcription</keyword>
<evidence type="ECO:0000256" key="4">
    <source>
        <dbReference type="SAM" id="MobiDB-lite"/>
    </source>
</evidence>
<evidence type="ECO:0000313" key="6">
    <source>
        <dbReference type="EMBL" id="KAG8474508.1"/>
    </source>
</evidence>
<dbReference type="InterPro" id="IPR050762">
    <property type="entry name" value="HD-ZIP_Homeobox_LZ_Class_II"/>
</dbReference>
<evidence type="ECO:0000256" key="2">
    <source>
        <dbReference type="ARBA" id="ARBA00023015"/>
    </source>
</evidence>
<reference evidence="6 7" key="1">
    <citation type="journal article" date="2021" name="bioRxiv">
        <title>The Gossypium anomalum genome as a resource for cotton improvement and evolutionary analysis of hybrid incompatibility.</title>
        <authorList>
            <person name="Grover C.E."/>
            <person name="Yuan D."/>
            <person name="Arick M.A."/>
            <person name="Miller E.R."/>
            <person name="Hu G."/>
            <person name="Peterson D.G."/>
            <person name="Wendel J.F."/>
            <person name="Udall J.A."/>
        </authorList>
    </citation>
    <scope>NUCLEOTIDE SEQUENCE [LARGE SCALE GENOMIC DNA]</scope>
    <source>
        <strain evidence="6">JFW-Udall</strain>
        <tissue evidence="6">Leaf</tissue>
    </source>
</reference>
<dbReference type="AlphaFoldDB" id="A0A8J5Y0B4"/>
<dbReference type="PANTHER" id="PTHR45714">
    <property type="entry name" value="HOMEOBOX-LEUCINE ZIPPER PROTEIN HAT14"/>
    <property type="match status" value="1"/>
</dbReference>
<feature type="region of interest" description="Disordered" evidence="4">
    <location>
        <begin position="203"/>
        <end position="232"/>
    </location>
</feature>
<dbReference type="OrthoDB" id="10286793at2759"/>
<dbReference type="GO" id="GO:0005634">
    <property type="term" value="C:nucleus"/>
    <property type="evidence" value="ECO:0007669"/>
    <property type="project" value="UniProtKB-SubCell"/>
</dbReference>
<accession>A0A8J5Y0B4</accession>
<dbReference type="PANTHER" id="PTHR45714:SF39">
    <property type="entry name" value="HOMEOBOX-LEUCINE ZIPPER PROTEIN HAT14"/>
    <property type="match status" value="1"/>
</dbReference>
<name>A0A8J5Y0B4_9ROSI</name>